<dbReference type="InterPro" id="IPR020471">
    <property type="entry name" value="AKR"/>
</dbReference>
<dbReference type="PIRSF" id="PIRSF000097">
    <property type="entry name" value="AKR"/>
    <property type="match status" value="1"/>
</dbReference>
<evidence type="ECO:0000313" key="7">
    <source>
        <dbReference type="EMBL" id="KAH9291347.1"/>
    </source>
</evidence>
<dbReference type="Pfam" id="PF00248">
    <property type="entry name" value="Aldo_ket_red"/>
    <property type="match status" value="1"/>
</dbReference>
<dbReference type="InterPro" id="IPR018170">
    <property type="entry name" value="Aldo/ket_reductase_CS"/>
</dbReference>
<evidence type="ECO:0000256" key="4">
    <source>
        <dbReference type="PIRSR" id="PIRSR000097-2"/>
    </source>
</evidence>
<evidence type="ECO:0000256" key="2">
    <source>
        <dbReference type="ARBA" id="ARBA00022857"/>
    </source>
</evidence>
<feature type="site" description="Lowers pKa of active site Tyr" evidence="5">
    <location>
        <position position="43"/>
    </location>
</feature>
<proteinExistence type="inferred from homology"/>
<dbReference type="PRINTS" id="PR00069">
    <property type="entry name" value="ALDKETRDTASE"/>
</dbReference>
<gene>
    <name evidence="7" type="ORF">KI387_043463</name>
</gene>
<evidence type="ECO:0000256" key="5">
    <source>
        <dbReference type="PIRSR" id="PIRSR000097-3"/>
    </source>
</evidence>
<dbReference type="PANTHER" id="PTHR11732">
    <property type="entry name" value="ALDO/KETO REDUCTASE"/>
    <property type="match status" value="1"/>
</dbReference>
<sequence length="246" mass="27968">CPVGYRNFDTASSYNSKHALGEALNTAIQSGIVKREDVFVTTKLWNTNHDDPLAALKTSLMNLQLEYVDLYLIHLPLKFIKGVLLNVRPKEEEFLPLDLKSTWEGMEKCVEMGFTKAIGISNFSSKKIEDLLSYVRIPPAVNQVEMHPMWQQKKLRECCSKHNIHLSAWSPLGAPNTPWGTNLVMDNPLIQEIAQKHGKTKAQVLLRWGIEQGVSVLPKSYNKSRITENFQIFDWSLTSDDLDKIS</sequence>
<protein>
    <recommendedName>
        <fullName evidence="6">NADP-dependent oxidoreductase domain-containing protein</fullName>
    </recommendedName>
</protein>
<dbReference type="SUPFAM" id="SSF51430">
    <property type="entry name" value="NAD(P)-linked oxidoreductase"/>
    <property type="match status" value="1"/>
</dbReference>
<comment type="similarity">
    <text evidence="1">Belongs to the aldo/keto reductase family.</text>
</comment>
<keyword evidence="2" id="KW-0521">NADP</keyword>
<feature type="non-terminal residue" evidence="7">
    <location>
        <position position="1"/>
    </location>
</feature>
<dbReference type="FunFam" id="3.20.20.100:FF:000013">
    <property type="entry name" value="NADPH-dependent codeinone reductase 1-1"/>
    <property type="match status" value="1"/>
</dbReference>
<dbReference type="InterPro" id="IPR023210">
    <property type="entry name" value="NADP_OxRdtase_dom"/>
</dbReference>
<keyword evidence="8" id="KW-1185">Reference proteome</keyword>
<evidence type="ECO:0000256" key="3">
    <source>
        <dbReference type="PIRSR" id="PIRSR000097-1"/>
    </source>
</evidence>
<accession>A0AA38C0L0</accession>
<comment type="caution">
    <text evidence="7">The sequence shown here is derived from an EMBL/GenBank/DDBJ whole genome shotgun (WGS) entry which is preliminary data.</text>
</comment>
<dbReference type="Gene3D" id="3.20.20.100">
    <property type="entry name" value="NADP-dependent oxidoreductase domain"/>
    <property type="match status" value="1"/>
</dbReference>
<dbReference type="InterPro" id="IPR036812">
    <property type="entry name" value="NAD(P)_OxRdtase_dom_sf"/>
</dbReference>
<dbReference type="PROSITE" id="PS00063">
    <property type="entry name" value="ALDOKETO_REDUCTASE_3"/>
    <property type="match status" value="1"/>
</dbReference>
<dbReference type="EMBL" id="JAHRHJ020003674">
    <property type="protein sequence ID" value="KAH9291347.1"/>
    <property type="molecule type" value="Genomic_DNA"/>
</dbReference>
<feature type="non-terminal residue" evidence="7">
    <location>
        <position position="246"/>
    </location>
</feature>
<feature type="domain" description="NADP-dependent oxidoreductase" evidence="6">
    <location>
        <begin position="3"/>
        <end position="245"/>
    </location>
</feature>
<evidence type="ECO:0000313" key="8">
    <source>
        <dbReference type="Proteomes" id="UP000824469"/>
    </source>
</evidence>
<dbReference type="OMA" id="WNNFHEK"/>
<dbReference type="PROSITE" id="PS00062">
    <property type="entry name" value="ALDOKETO_REDUCTASE_2"/>
    <property type="match status" value="1"/>
</dbReference>
<evidence type="ECO:0000256" key="1">
    <source>
        <dbReference type="ARBA" id="ARBA00007905"/>
    </source>
</evidence>
<name>A0AA38C0L0_TAXCH</name>
<dbReference type="Proteomes" id="UP000824469">
    <property type="component" value="Unassembled WGS sequence"/>
</dbReference>
<dbReference type="AlphaFoldDB" id="A0AA38C0L0"/>
<feature type="binding site" evidence="4">
    <location>
        <position position="74"/>
    </location>
    <ligand>
        <name>substrate</name>
    </ligand>
</feature>
<reference evidence="7 8" key="1">
    <citation type="journal article" date="2021" name="Nat. Plants">
        <title>The Taxus genome provides insights into paclitaxel biosynthesis.</title>
        <authorList>
            <person name="Xiong X."/>
            <person name="Gou J."/>
            <person name="Liao Q."/>
            <person name="Li Y."/>
            <person name="Zhou Q."/>
            <person name="Bi G."/>
            <person name="Li C."/>
            <person name="Du R."/>
            <person name="Wang X."/>
            <person name="Sun T."/>
            <person name="Guo L."/>
            <person name="Liang H."/>
            <person name="Lu P."/>
            <person name="Wu Y."/>
            <person name="Zhang Z."/>
            <person name="Ro D.K."/>
            <person name="Shang Y."/>
            <person name="Huang S."/>
            <person name="Yan J."/>
        </authorList>
    </citation>
    <scope>NUCLEOTIDE SEQUENCE [LARGE SCALE GENOMIC DNA]</scope>
    <source>
        <strain evidence="7">Ta-2019</strain>
    </source>
</reference>
<dbReference type="GO" id="GO:0016491">
    <property type="term" value="F:oxidoreductase activity"/>
    <property type="evidence" value="ECO:0007669"/>
    <property type="project" value="InterPro"/>
</dbReference>
<organism evidence="7 8">
    <name type="scientific">Taxus chinensis</name>
    <name type="common">Chinese yew</name>
    <name type="synonym">Taxus wallichiana var. chinensis</name>
    <dbReference type="NCBI Taxonomy" id="29808"/>
    <lineage>
        <taxon>Eukaryota</taxon>
        <taxon>Viridiplantae</taxon>
        <taxon>Streptophyta</taxon>
        <taxon>Embryophyta</taxon>
        <taxon>Tracheophyta</taxon>
        <taxon>Spermatophyta</taxon>
        <taxon>Pinopsida</taxon>
        <taxon>Pinidae</taxon>
        <taxon>Conifers II</taxon>
        <taxon>Cupressales</taxon>
        <taxon>Taxaceae</taxon>
        <taxon>Taxus</taxon>
    </lineage>
</organism>
<evidence type="ECO:0000259" key="6">
    <source>
        <dbReference type="Pfam" id="PF00248"/>
    </source>
</evidence>
<feature type="active site" description="Proton donor" evidence="3">
    <location>
        <position position="14"/>
    </location>
</feature>